<dbReference type="InterPro" id="IPR015797">
    <property type="entry name" value="NUDIX_hydrolase-like_dom_sf"/>
</dbReference>
<dbReference type="RefSeq" id="WP_278014977.1">
    <property type="nucleotide sequence ID" value="NZ_CP121106.1"/>
</dbReference>
<dbReference type="PROSITE" id="PS00893">
    <property type="entry name" value="NUDIX_BOX"/>
    <property type="match status" value="1"/>
</dbReference>
<dbReference type="PANTHER" id="PTHR43046:SF16">
    <property type="entry name" value="ADP-RIBOSE PYROPHOSPHATASE YJHB-RELATED"/>
    <property type="match status" value="1"/>
</dbReference>
<dbReference type="PRINTS" id="PR00502">
    <property type="entry name" value="NUDIXFAMILY"/>
</dbReference>
<evidence type="ECO:0000259" key="4">
    <source>
        <dbReference type="PROSITE" id="PS51462"/>
    </source>
</evidence>
<protein>
    <submittedName>
        <fullName evidence="5">NUDIX domain-containing protein</fullName>
    </submittedName>
</protein>
<evidence type="ECO:0000313" key="5">
    <source>
        <dbReference type="EMBL" id="WFL76211.1"/>
    </source>
</evidence>
<evidence type="ECO:0000256" key="1">
    <source>
        <dbReference type="ARBA" id="ARBA00001946"/>
    </source>
</evidence>
<comment type="similarity">
    <text evidence="3">Belongs to the Nudix hydrolase family.</text>
</comment>
<name>A0ABY8FMF8_9SPHN</name>
<gene>
    <name evidence="5" type="ORF">P7228_09380</name>
</gene>
<accession>A0ABY8FMF8</accession>
<dbReference type="InterPro" id="IPR020084">
    <property type="entry name" value="NUDIX_hydrolase_CS"/>
</dbReference>
<dbReference type="Gene3D" id="3.90.79.10">
    <property type="entry name" value="Nucleoside Triphosphate Pyrophosphohydrolase"/>
    <property type="match status" value="1"/>
</dbReference>
<keyword evidence="2 3" id="KW-0378">Hydrolase</keyword>
<sequence>MLRLIPPSLHRALFRIAHRLRHRYRSWRKIPLAGCSVIVTDLHGAILLIRHSYGPSVWCLPGGGMDRGESPEQAARREVEEETGIRLGKLTSFGVIEEQVSGSPHTAHLFAGIADSRPVADGREVVEARFFPPHSLPEPLSGYTRSRLAIWRERKLEQR</sequence>
<dbReference type="EMBL" id="CP121106">
    <property type="protein sequence ID" value="WFL76211.1"/>
    <property type="molecule type" value="Genomic_DNA"/>
</dbReference>
<dbReference type="PANTHER" id="PTHR43046">
    <property type="entry name" value="GDP-MANNOSE MANNOSYL HYDROLASE"/>
    <property type="match status" value="1"/>
</dbReference>
<reference evidence="5 6" key="1">
    <citation type="submission" date="2023-03" db="EMBL/GenBank/DDBJ databases">
        <title>Altererythrobacter sp. CAU 1644 isolated from sand.</title>
        <authorList>
            <person name="Kim W."/>
        </authorList>
    </citation>
    <scope>NUCLEOTIDE SEQUENCE [LARGE SCALE GENOMIC DNA]</scope>
    <source>
        <strain evidence="5 6">CAU 1644</strain>
    </source>
</reference>
<dbReference type="SUPFAM" id="SSF55811">
    <property type="entry name" value="Nudix"/>
    <property type="match status" value="1"/>
</dbReference>
<dbReference type="InterPro" id="IPR000086">
    <property type="entry name" value="NUDIX_hydrolase_dom"/>
</dbReference>
<keyword evidence="6" id="KW-1185">Reference proteome</keyword>
<proteinExistence type="inferred from homology"/>
<feature type="domain" description="Nudix hydrolase" evidence="4">
    <location>
        <begin position="28"/>
        <end position="153"/>
    </location>
</feature>
<dbReference type="PROSITE" id="PS51462">
    <property type="entry name" value="NUDIX"/>
    <property type="match status" value="1"/>
</dbReference>
<organism evidence="5 6">
    <name type="scientific">Altererythrobacter arenosus</name>
    <dbReference type="NCBI Taxonomy" id="3032592"/>
    <lineage>
        <taxon>Bacteria</taxon>
        <taxon>Pseudomonadati</taxon>
        <taxon>Pseudomonadota</taxon>
        <taxon>Alphaproteobacteria</taxon>
        <taxon>Sphingomonadales</taxon>
        <taxon>Erythrobacteraceae</taxon>
        <taxon>Altererythrobacter</taxon>
    </lineage>
</organism>
<evidence type="ECO:0000256" key="2">
    <source>
        <dbReference type="ARBA" id="ARBA00022801"/>
    </source>
</evidence>
<dbReference type="InterPro" id="IPR020476">
    <property type="entry name" value="Nudix_hydrolase"/>
</dbReference>
<dbReference type="Proteomes" id="UP001215827">
    <property type="component" value="Chromosome"/>
</dbReference>
<evidence type="ECO:0000256" key="3">
    <source>
        <dbReference type="RuleBase" id="RU003476"/>
    </source>
</evidence>
<dbReference type="Pfam" id="PF00293">
    <property type="entry name" value="NUDIX"/>
    <property type="match status" value="1"/>
</dbReference>
<comment type="cofactor">
    <cofactor evidence="1">
        <name>Mg(2+)</name>
        <dbReference type="ChEBI" id="CHEBI:18420"/>
    </cofactor>
</comment>
<evidence type="ECO:0000313" key="6">
    <source>
        <dbReference type="Proteomes" id="UP001215827"/>
    </source>
</evidence>